<dbReference type="GO" id="GO:0000302">
    <property type="term" value="P:response to reactive oxygen species"/>
    <property type="evidence" value="ECO:0007669"/>
    <property type="project" value="TreeGrafter"/>
</dbReference>
<dbReference type="SUPFAM" id="SSF50814">
    <property type="entry name" value="Lipocalins"/>
    <property type="match status" value="1"/>
</dbReference>
<dbReference type="PANTHER" id="PTHR10612:SF34">
    <property type="entry name" value="APOLIPOPROTEIN D"/>
    <property type="match status" value="1"/>
</dbReference>
<dbReference type="PANTHER" id="PTHR10612">
    <property type="entry name" value="APOLIPOPROTEIN D"/>
    <property type="match status" value="1"/>
</dbReference>
<dbReference type="Gene3D" id="2.40.128.20">
    <property type="match status" value="1"/>
</dbReference>
<dbReference type="EMBL" id="CAKASE010000054">
    <property type="protein sequence ID" value="CAG9565661.1"/>
    <property type="molecule type" value="Genomic_DNA"/>
</dbReference>
<dbReference type="PRINTS" id="PR01273">
    <property type="entry name" value="INVTBRTCOLOR"/>
</dbReference>
<evidence type="ECO:0000313" key="6">
    <source>
        <dbReference type="EMBL" id="CAG9565661.1"/>
    </source>
</evidence>
<dbReference type="GO" id="GO:0005737">
    <property type="term" value="C:cytoplasm"/>
    <property type="evidence" value="ECO:0007669"/>
    <property type="project" value="TreeGrafter"/>
</dbReference>
<reference evidence="6" key="1">
    <citation type="submission" date="2021-09" db="EMBL/GenBank/DDBJ databases">
        <authorList>
            <person name="Martin H S."/>
        </authorList>
    </citation>
    <scope>NUCLEOTIDE SEQUENCE</scope>
</reference>
<proteinExistence type="inferred from homology"/>
<comment type="caution">
    <text evidence="6">The sequence shown here is derived from an EMBL/GenBank/DDBJ whole genome shotgun (WGS) entry which is preliminary data.</text>
</comment>
<evidence type="ECO:0000256" key="4">
    <source>
        <dbReference type="SAM" id="SignalP"/>
    </source>
</evidence>
<evidence type="ECO:0000313" key="7">
    <source>
        <dbReference type="Proteomes" id="UP000789524"/>
    </source>
</evidence>
<organism evidence="6 7">
    <name type="scientific">Danaus chrysippus</name>
    <name type="common">African queen</name>
    <dbReference type="NCBI Taxonomy" id="151541"/>
    <lineage>
        <taxon>Eukaryota</taxon>
        <taxon>Metazoa</taxon>
        <taxon>Ecdysozoa</taxon>
        <taxon>Arthropoda</taxon>
        <taxon>Hexapoda</taxon>
        <taxon>Insecta</taxon>
        <taxon>Pterygota</taxon>
        <taxon>Neoptera</taxon>
        <taxon>Endopterygota</taxon>
        <taxon>Lepidoptera</taxon>
        <taxon>Glossata</taxon>
        <taxon>Ditrysia</taxon>
        <taxon>Papilionoidea</taxon>
        <taxon>Nymphalidae</taxon>
        <taxon>Danainae</taxon>
        <taxon>Danaini</taxon>
        <taxon>Danaina</taxon>
        <taxon>Danaus</taxon>
        <taxon>Anosia</taxon>
    </lineage>
</organism>
<keyword evidence="7" id="KW-1185">Reference proteome</keyword>
<accession>A0A8J2QMM7</accession>
<evidence type="ECO:0000256" key="3">
    <source>
        <dbReference type="PIRNR" id="PIRNR036893"/>
    </source>
</evidence>
<sequence>MFALVLLALVAQAFAGEYIDARCPVVRPVDNFDYASFSRGVWYEVGRYDNRKEKGTECSYSVYTPMGDRFKIENIGLRHNKKYEVEGYGRMAPDAGNTGKLIFTLPYGKNGQNNDNILNVMSTDNANYAVLYHCNYNEETKTKQELSWIVSRTKTLRSDFKALIDRYLLESKVLDLSKYIFPNFSDDVCRIDF</sequence>
<protein>
    <submittedName>
        <fullName evidence="6">(African queen) hypothetical protein</fullName>
    </submittedName>
</protein>
<evidence type="ECO:0000256" key="2">
    <source>
        <dbReference type="ARBA" id="ARBA00023157"/>
    </source>
</evidence>
<comment type="similarity">
    <text evidence="1 3">Belongs to the calycin superfamily. Lipocalin family.</text>
</comment>
<evidence type="ECO:0000256" key="1">
    <source>
        <dbReference type="ARBA" id="ARBA00006889"/>
    </source>
</evidence>
<dbReference type="InterPro" id="IPR012674">
    <property type="entry name" value="Calycin"/>
</dbReference>
<dbReference type="Proteomes" id="UP000789524">
    <property type="component" value="Unassembled WGS sequence"/>
</dbReference>
<feature type="signal peptide" evidence="4">
    <location>
        <begin position="1"/>
        <end position="15"/>
    </location>
</feature>
<name>A0A8J2QMM7_9NEOP</name>
<dbReference type="GO" id="GO:0006629">
    <property type="term" value="P:lipid metabolic process"/>
    <property type="evidence" value="ECO:0007669"/>
    <property type="project" value="TreeGrafter"/>
</dbReference>
<dbReference type="OrthoDB" id="565904at2759"/>
<dbReference type="InterPro" id="IPR000566">
    <property type="entry name" value="Lipocln_cytosolic_FA-bd_dom"/>
</dbReference>
<dbReference type="GO" id="GO:0031409">
    <property type="term" value="F:pigment binding"/>
    <property type="evidence" value="ECO:0007669"/>
    <property type="project" value="InterPro"/>
</dbReference>
<dbReference type="PIRSF" id="PIRSF036893">
    <property type="entry name" value="Lipocalin_ApoD"/>
    <property type="match status" value="1"/>
</dbReference>
<dbReference type="InterPro" id="IPR003057">
    <property type="entry name" value="Invtbrt_color"/>
</dbReference>
<dbReference type="AlphaFoldDB" id="A0A8J2QMM7"/>
<keyword evidence="4" id="KW-0732">Signal</keyword>
<evidence type="ECO:0000259" key="5">
    <source>
        <dbReference type="Pfam" id="PF00061"/>
    </source>
</evidence>
<dbReference type="Pfam" id="PF00061">
    <property type="entry name" value="Lipocalin"/>
    <property type="match status" value="1"/>
</dbReference>
<feature type="chain" id="PRO_5035292585" evidence="4">
    <location>
        <begin position="16"/>
        <end position="193"/>
    </location>
</feature>
<dbReference type="InterPro" id="IPR022271">
    <property type="entry name" value="Lipocalin_ApoD"/>
</dbReference>
<gene>
    <name evidence="6" type="ORF">DCHRY22_LOCUS6462</name>
</gene>
<feature type="domain" description="Lipocalin/cytosolic fatty-acid binding" evidence="5">
    <location>
        <begin position="40"/>
        <end position="182"/>
    </location>
</feature>
<keyword evidence="2" id="KW-1015">Disulfide bond</keyword>